<reference evidence="2" key="2">
    <citation type="journal article" date="2015" name="Data Brief">
        <title>Shoot transcriptome of the giant reed, Arundo donax.</title>
        <authorList>
            <person name="Barrero R.A."/>
            <person name="Guerrero F.D."/>
            <person name="Moolhuijzen P."/>
            <person name="Goolsby J.A."/>
            <person name="Tidwell J."/>
            <person name="Bellgard S.E."/>
            <person name="Bellgard M.I."/>
        </authorList>
    </citation>
    <scope>NUCLEOTIDE SEQUENCE</scope>
    <source>
        <tissue evidence="2">Shoot tissue taken approximately 20 cm above the soil surface</tissue>
    </source>
</reference>
<accession>A0A0A8ZQN0</accession>
<feature type="region of interest" description="Disordered" evidence="1">
    <location>
        <begin position="1"/>
        <end position="26"/>
    </location>
</feature>
<protein>
    <submittedName>
        <fullName evidence="2">Uncharacterized protein</fullName>
    </submittedName>
</protein>
<dbReference type="AlphaFoldDB" id="A0A0A8ZQN0"/>
<proteinExistence type="predicted"/>
<sequence>MLQEETDSIWVSGSRSGRPQRRWMSFGDPGEQEDCILYSKLTSIPPAIHSS</sequence>
<evidence type="ECO:0000256" key="1">
    <source>
        <dbReference type="SAM" id="MobiDB-lite"/>
    </source>
</evidence>
<organism evidence="2">
    <name type="scientific">Arundo donax</name>
    <name type="common">Giant reed</name>
    <name type="synonym">Donax arundinaceus</name>
    <dbReference type="NCBI Taxonomy" id="35708"/>
    <lineage>
        <taxon>Eukaryota</taxon>
        <taxon>Viridiplantae</taxon>
        <taxon>Streptophyta</taxon>
        <taxon>Embryophyta</taxon>
        <taxon>Tracheophyta</taxon>
        <taxon>Spermatophyta</taxon>
        <taxon>Magnoliopsida</taxon>
        <taxon>Liliopsida</taxon>
        <taxon>Poales</taxon>
        <taxon>Poaceae</taxon>
        <taxon>PACMAD clade</taxon>
        <taxon>Arundinoideae</taxon>
        <taxon>Arundineae</taxon>
        <taxon>Arundo</taxon>
    </lineage>
</organism>
<dbReference type="EMBL" id="GBRH01260783">
    <property type="protein sequence ID" value="JAD37112.1"/>
    <property type="molecule type" value="Transcribed_RNA"/>
</dbReference>
<reference evidence="2" key="1">
    <citation type="submission" date="2014-09" db="EMBL/GenBank/DDBJ databases">
        <authorList>
            <person name="Magalhaes I.L.F."/>
            <person name="Oliveira U."/>
            <person name="Santos F.R."/>
            <person name="Vidigal T.H.D.A."/>
            <person name="Brescovit A.D."/>
            <person name="Santos A.J."/>
        </authorList>
    </citation>
    <scope>NUCLEOTIDE SEQUENCE</scope>
    <source>
        <tissue evidence="2">Shoot tissue taken approximately 20 cm above the soil surface</tissue>
    </source>
</reference>
<name>A0A0A8ZQN0_ARUDO</name>
<evidence type="ECO:0000313" key="2">
    <source>
        <dbReference type="EMBL" id="JAD37112.1"/>
    </source>
</evidence>